<keyword evidence="9" id="KW-1185">Reference proteome</keyword>
<dbReference type="Gene3D" id="1.20.5.110">
    <property type="match status" value="1"/>
</dbReference>
<feature type="compositionally biased region" description="Polar residues" evidence="6">
    <location>
        <begin position="1141"/>
        <end position="1150"/>
    </location>
</feature>
<comment type="similarity">
    <text evidence="2">Belongs to the WD repeat L(2)GL family.</text>
</comment>
<dbReference type="GO" id="GO:0019905">
    <property type="term" value="F:syntaxin binding"/>
    <property type="evidence" value="ECO:0007669"/>
    <property type="project" value="TreeGrafter"/>
</dbReference>
<dbReference type="GO" id="GO:0006893">
    <property type="term" value="P:Golgi to plasma membrane transport"/>
    <property type="evidence" value="ECO:0007669"/>
    <property type="project" value="TreeGrafter"/>
</dbReference>
<dbReference type="Proteomes" id="UP000026961">
    <property type="component" value="Chromosome 7"/>
</dbReference>
<proteinExistence type="inferred from homology"/>
<dbReference type="InterPro" id="IPR015943">
    <property type="entry name" value="WD40/YVTN_repeat-like_dom_sf"/>
</dbReference>
<dbReference type="FunFam" id="1.20.5.110:FF:000049">
    <property type="entry name" value="Transducin family protein / WD-40 repeat family protein"/>
    <property type="match status" value="1"/>
</dbReference>
<evidence type="ECO:0000256" key="6">
    <source>
        <dbReference type="SAM" id="MobiDB-lite"/>
    </source>
</evidence>
<organism evidence="8">
    <name type="scientific">Oryza glumipatula</name>
    <dbReference type="NCBI Taxonomy" id="40148"/>
    <lineage>
        <taxon>Eukaryota</taxon>
        <taxon>Viridiplantae</taxon>
        <taxon>Streptophyta</taxon>
        <taxon>Embryophyta</taxon>
        <taxon>Tracheophyta</taxon>
        <taxon>Spermatophyta</taxon>
        <taxon>Magnoliopsida</taxon>
        <taxon>Liliopsida</taxon>
        <taxon>Poales</taxon>
        <taxon>Poaceae</taxon>
        <taxon>BOP clade</taxon>
        <taxon>Oryzoideae</taxon>
        <taxon>Oryzeae</taxon>
        <taxon>Oryzinae</taxon>
        <taxon>Oryza</taxon>
    </lineage>
</organism>
<keyword evidence="4" id="KW-0963">Cytoplasm</keyword>
<dbReference type="Gene3D" id="2.130.10.10">
    <property type="entry name" value="YVTN repeat-like/Quinoprotein amine dehydrogenase"/>
    <property type="match status" value="2"/>
</dbReference>
<feature type="domain" description="V-SNARE coiled-coil homology" evidence="7">
    <location>
        <begin position="1418"/>
        <end position="1482"/>
    </location>
</feature>
<dbReference type="InterPro" id="IPR001680">
    <property type="entry name" value="WD40_rpt"/>
</dbReference>
<dbReference type="GO" id="GO:0005886">
    <property type="term" value="C:plasma membrane"/>
    <property type="evidence" value="ECO:0007669"/>
    <property type="project" value="TreeGrafter"/>
</dbReference>
<dbReference type="SUPFAM" id="SSF58038">
    <property type="entry name" value="SNARE fusion complex"/>
    <property type="match status" value="1"/>
</dbReference>
<dbReference type="PANTHER" id="PTHR10241:SF25">
    <property type="entry name" value="TOMOSYN, ISOFORM C"/>
    <property type="match status" value="1"/>
</dbReference>
<dbReference type="GO" id="GO:0005096">
    <property type="term" value="F:GTPase activator activity"/>
    <property type="evidence" value="ECO:0007669"/>
    <property type="project" value="TreeGrafter"/>
</dbReference>
<dbReference type="InterPro" id="IPR042855">
    <property type="entry name" value="V_SNARE_CC"/>
</dbReference>
<comment type="subcellular location">
    <subcellularLocation>
        <location evidence="1">Cytoplasm</location>
    </subcellularLocation>
</comment>
<dbReference type="Gramene" id="OGLUM07G27350.3">
    <property type="protein sequence ID" value="OGLUM07G27350.3"/>
    <property type="gene ID" value="OGLUM07G27350"/>
</dbReference>
<protein>
    <recommendedName>
        <fullName evidence="7">V-SNARE coiled-coil homology domain-containing protein</fullName>
    </recommendedName>
</protein>
<reference evidence="8" key="1">
    <citation type="submission" date="2015-04" db="UniProtKB">
        <authorList>
            <consortium name="EnsemblPlants"/>
        </authorList>
    </citation>
    <scope>IDENTIFICATION</scope>
</reference>
<evidence type="ECO:0000259" key="7">
    <source>
        <dbReference type="PROSITE" id="PS50892"/>
    </source>
</evidence>
<dbReference type="GO" id="GO:0006887">
    <property type="term" value="P:exocytosis"/>
    <property type="evidence" value="ECO:0007669"/>
    <property type="project" value="UniProtKB-KW"/>
</dbReference>
<dbReference type="STRING" id="40148.A0A0E0APN6"/>
<dbReference type="InterPro" id="IPR036322">
    <property type="entry name" value="WD40_repeat_dom_sf"/>
</dbReference>
<dbReference type="PANTHER" id="PTHR10241">
    <property type="entry name" value="LETHAL 2 GIANT LARVAE PROTEIN"/>
    <property type="match status" value="1"/>
</dbReference>
<dbReference type="eggNOG" id="KOG1983">
    <property type="taxonomic scope" value="Eukaryota"/>
</dbReference>
<evidence type="ECO:0000256" key="5">
    <source>
        <dbReference type="PROSITE-ProRule" id="PRU00290"/>
    </source>
</evidence>
<dbReference type="EnsemblPlants" id="OGLUM07G27350.3">
    <property type="protein sequence ID" value="OGLUM07G27350.3"/>
    <property type="gene ID" value="OGLUM07G27350"/>
</dbReference>
<dbReference type="GO" id="GO:0045159">
    <property type="term" value="F:myosin II binding"/>
    <property type="evidence" value="ECO:0007669"/>
    <property type="project" value="TreeGrafter"/>
</dbReference>
<evidence type="ECO:0000313" key="9">
    <source>
        <dbReference type="Proteomes" id="UP000026961"/>
    </source>
</evidence>
<dbReference type="HOGENOM" id="CLU_004480_0_0_1"/>
<evidence type="ECO:0000256" key="4">
    <source>
        <dbReference type="ARBA" id="ARBA00022490"/>
    </source>
</evidence>
<accession>A0A0E0APN6</accession>
<evidence type="ECO:0000256" key="2">
    <source>
        <dbReference type="ARBA" id="ARBA00008070"/>
    </source>
</evidence>
<sequence length="1483" mass="160883">MSWSLGARIFLSISNDSSVLARAGVSAFPSSFLGCGRRTRACCRLAFFFLQRVALVSCCCCCCMKPLSSTACGEEGGDEGDVGAATRLCVAQLLAAVVLDLHGECPSRRPELILSLDPKLLGHGPLLLIISLPAVAPGILLLHEGNVPRDGIIFLLFLVLVVIRFLKKKRGISATARIRLRLGLGLGRMVVEVDGLDEAAEGVVGLGSGGGDVAEPGSEARGVGLGGDGPSEREEVVLDLGPELVVLAAEEGEQGRAVVGEEQAMQLRREIGAEGGHRLPIHMLDHDSSSCCSAAAEEEEERERFVRGRRVCWVLKLESVTNQSSRKPKIDFIEAEGAGRMFFGLSFYWADHGPFHPPLLFSVPTQEREERELGEEAVSLLLACQSSPSPSPASYSISALLSDEMKRLLHKALHQGEGGTHVDVAQMDAQIALHYGIPYTASLLAFDPVQRLLALASLDGRIKIFGGDNIEGLLISPNSLPYKFLQFIQNQGFLIAISNENEIQVWNLEFRQLFYSSKWDINITAFAVVEGTFLMYLGDENGLLSVLKYGVDDGKLQKMPYNVPIHSLAEAACVSLEDPQSIVGILPQPDTFGTRVLIAYEKGLLVLWDVSEDRAISVRGYGDLHMKNQITGAQRDAGEDEDNNISAEEEREICSLCWASQGGSTVAVGYITGDILLWDMTARSSKQDNRSDEPSNVVKLQLASGSRRLPVIVLHWSSGSADSNKGGHLFVYGGDDMGSEEVLTVLSLESTTGLESTRCMSRMDLRLDGSFADMILISDSGFPYKSRTSAVFILTNPGQLNFYDGGALFSVPKSEEGKAQIEAQKFPVTVPTTDPNITVTNLYSLNGRESQSIPLKKFVVKQNAAPFMQRNMKWPLTGGVPSEMSMNENYTVERIYIAGYQDSSVRIWDATFPVLTPMFVLDGKVVGVNMDGENSAVSSLAFCSLNMTLAVGTTSGLVRIYKLREHTGGSSFHFVSESKQEVHVVQHGRGFHCHVAFLASNSPVRSLRFTASGEVLAVGYQNGQLASFDANQLSIMFTVDCASGTNSPVVSLSNYNVVTSAAKANEQQKESLQCAKSPANVLLSLTKDGHFTVHDSMNDGTSEEEQNQLSEDKFPSQGHIAKEESVLDKKQTHTVDKSQKNTRQPSHSGGSDSFLLVCCEDLVLLFSLPSLIQGSNKPLHRIKLAKHCCWSAVLTNIDGKACGFILVYQTGAIELRSLPELAILAESSLMSLSRWSYKAGMEKSMSSANGQIALVNGSELAIISLIASENAFRLPESMPCLHDKVLAAAAEAAINASMDQKRSQTPAGGILGGIIKGLKGKEENAKQKGSLSAQTMSEQLESIFLKESLVEPSIPDPDDPIEELSIDDIDIDDEIPLAPPPASSTSHVNKKTTAEEERAKLFEGSSNVEKPRMRTHQEILTKYKFGGDAAAAAAHAKDKLMQRQEKLERISQRTAELESGAENFASLAQELAKSMENKKWWKL</sequence>
<feature type="region of interest" description="Disordered" evidence="6">
    <location>
        <begin position="1093"/>
        <end position="1150"/>
    </location>
</feature>
<evidence type="ECO:0000313" key="8">
    <source>
        <dbReference type="EnsemblPlants" id="OGLUM07G27350.3"/>
    </source>
</evidence>
<feature type="compositionally biased region" description="Basic and acidic residues" evidence="6">
    <location>
        <begin position="1110"/>
        <end position="1139"/>
    </location>
</feature>
<evidence type="ECO:0000256" key="3">
    <source>
        <dbReference type="ARBA" id="ARBA00022483"/>
    </source>
</evidence>
<name>A0A0E0APN6_9ORYZ</name>
<dbReference type="SUPFAM" id="SSF50978">
    <property type="entry name" value="WD40 repeat-like"/>
    <property type="match status" value="1"/>
</dbReference>
<dbReference type="CDD" id="cd15873">
    <property type="entry name" value="R-SNARE_STXBP5_6"/>
    <property type="match status" value="1"/>
</dbReference>
<dbReference type="SMART" id="SM00320">
    <property type="entry name" value="WD40"/>
    <property type="match status" value="4"/>
</dbReference>
<evidence type="ECO:0000256" key="1">
    <source>
        <dbReference type="ARBA" id="ARBA00004496"/>
    </source>
</evidence>
<dbReference type="PROSITE" id="PS50892">
    <property type="entry name" value="V_SNARE"/>
    <property type="match status" value="1"/>
</dbReference>
<dbReference type="GO" id="GO:0005737">
    <property type="term" value="C:cytoplasm"/>
    <property type="evidence" value="ECO:0007669"/>
    <property type="project" value="UniProtKB-SubCell"/>
</dbReference>
<reference evidence="8" key="2">
    <citation type="submission" date="2018-05" db="EMBL/GenBank/DDBJ databases">
        <title>OgluRS3 (Oryza glumaepatula Reference Sequence Version 3).</title>
        <authorList>
            <person name="Zhang J."/>
            <person name="Kudrna D."/>
            <person name="Lee S."/>
            <person name="Talag J."/>
            <person name="Welchert J."/>
            <person name="Wing R.A."/>
        </authorList>
    </citation>
    <scope>NUCLEOTIDE SEQUENCE [LARGE SCALE GENOMIC DNA]</scope>
</reference>
<keyword evidence="3" id="KW-0268">Exocytosis</keyword>
<keyword evidence="5" id="KW-0175">Coiled coil</keyword>